<dbReference type="AlphaFoldDB" id="A0A2S4HJP8"/>
<evidence type="ECO:0000313" key="5">
    <source>
        <dbReference type="Proteomes" id="UP000237222"/>
    </source>
</evidence>
<keyword evidence="1 2" id="KW-0732">Signal</keyword>
<evidence type="ECO:0000256" key="1">
    <source>
        <dbReference type="ARBA" id="ARBA00022729"/>
    </source>
</evidence>
<dbReference type="PROSITE" id="PS51208">
    <property type="entry name" value="AUTOTRANSPORTER"/>
    <property type="match status" value="1"/>
</dbReference>
<evidence type="ECO:0000256" key="2">
    <source>
        <dbReference type="SAM" id="SignalP"/>
    </source>
</evidence>
<dbReference type="OrthoDB" id="5292073at2"/>
<proteinExistence type="predicted"/>
<feature type="chain" id="PRO_5015447013" description="Autotransporter domain-containing protein" evidence="2">
    <location>
        <begin position="20"/>
        <end position="615"/>
    </location>
</feature>
<protein>
    <recommendedName>
        <fullName evidence="3">Autotransporter domain-containing protein</fullName>
    </recommendedName>
</protein>
<dbReference type="Pfam" id="PF03797">
    <property type="entry name" value="Autotransporter"/>
    <property type="match status" value="1"/>
</dbReference>
<sequence>MRKLTALCVASLFCAPLSAQSYFSELVIFGDSLLDSGNFGRRFTNKLGDGSSDYTLGPYANIAPQYLGMALGLSTDPAVAGGTNYAVGGYETADILNSINGTGLALPAGGAEARPAYLTDHSVDRNALFLIDGGGNDFLNGTAVDQATIVASAQTLIAGVSAIDAAGGRFIMLSNLPDLGKTPAAQAQNLTLPGYAATVSAGAAGYNQALQTYANFSGANIIPVDLAGVIEYVSDNAEAYGFANGANVALGPLASFDQRYMCFDDSGGDCVEHPIYGIDGTNPDPDKLLFNDGVHPTGKVGEITGDYLIDVVVAPQIVGQLSGIGIGIARSQRDGLAQTLRENRWFENASRGFISASGANEDTPSGGDHESSHLTLGYSHAVSPSMSLGAAISMAKHETDTDGAEISATSIGYSGLLSYRENRWIAEGSVGLSVVDYSDVDRHFNLGEQSLTATGGTEGYGWHFDGQLAYELSASKTFSIAPAVGARFLSANVDGYTESGGAVSNYQWGEQSLQSRQLRAGVLANLAVSDGVNVYAEVFSVSELEDADETIEVRNTNLAYSSYRLPSYRADGDTFVDLSVGASAAIGSARLALNINYSDEGEGRESVMLNYSLPF</sequence>
<dbReference type="PANTHER" id="PTHR45642:SF139">
    <property type="entry name" value="SGNH HYDROLASE-TYPE ESTERASE DOMAIN-CONTAINING PROTEIN"/>
    <property type="match status" value="1"/>
</dbReference>
<name>A0A2S4HJP8_9GAMM</name>
<dbReference type="Gene3D" id="2.40.128.130">
    <property type="entry name" value="Autotransporter beta-domain"/>
    <property type="match status" value="1"/>
</dbReference>
<dbReference type="SUPFAM" id="SSF52266">
    <property type="entry name" value="SGNH hydrolase"/>
    <property type="match status" value="1"/>
</dbReference>
<dbReference type="Gene3D" id="3.40.50.1110">
    <property type="entry name" value="SGNH hydrolase"/>
    <property type="match status" value="1"/>
</dbReference>
<dbReference type="Proteomes" id="UP000237222">
    <property type="component" value="Unassembled WGS sequence"/>
</dbReference>
<dbReference type="PANTHER" id="PTHR45642">
    <property type="entry name" value="GDSL ESTERASE/LIPASE EXL3"/>
    <property type="match status" value="1"/>
</dbReference>
<dbReference type="InterPro" id="IPR001087">
    <property type="entry name" value="GDSL"/>
</dbReference>
<gene>
    <name evidence="4" type="ORF">C0068_02745</name>
</gene>
<dbReference type="InterPro" id="IPR005546">
    <property type="entry name" value="Autotransporte_beta"/>
</dbReference>
<dbReference type="InterPro" id="IPR050592">
    <property type="entry name" value="GDSL_lipolytic_enzyme"/>
</dbReference>
<dbReference type="EMBL" id="PQGG01000007">
    <property type="protein sequence ID" value="POP54203.1"/>
    <property type="molecule type" value="Genomic_DNA"/>
</dbReference>
<accession>A0A2S4HJP8</accession>
<dbReference type="RefSeq" id="WP_103682964.1">
    <property type="nucleotide sequence ID" value="NZ_PQGG01000007.1"/>
</dbReference>
<comment type="caution">
    <text evidence="4">The sequence shown here is derived from an EMBL/GenBank/DDBJ whole genome shotgun (WGS) entry which is preliminary data.</text>
</comment>
<dbReference type="Pfam" id="PF00657">
    <property type="entry name" value="Lipase_GDSL"/>
    <property type="match status" value="1"/>
</dbReference>
<dbReference type="InterPro" id="IPR036514">
    <property type="entry name" value="SGNH_hydro_sf"/>
</dbReference>
<organism evidence="4 5">
    <name type="scientific">Zhongshania marina</name>
    <dbReference type="NCBI Taxonomy" id="2304603"/>
    <lineage>
        <taxon>Bacteria</taxon>
        <taxon>Pseudomonadati</taxon>
        <taxon>Pseudomonadota</taxon>
        <taxon>Gammaproteobacteria</taxon>
        <taxon>Cellvibrionales</taxon>
        <taxon>Spongiibacteraceae</taxon>
        <taxon>Zhongshania</taxon>
    </lineage>
</organism>
<reference evidence="4" key="1">
    <citation type="submission" date="2018-01" db="EMBL/GenBank/DDBJ databases">
        <authorList>
            <person name="Yu X.-D."/>
        </authorList>
    </citation>
    <scope>NUCLEOTIDE SEQUENCE</scope>
    <source>
        <strain evidence="4">ZX-21</strain>
    </source>
</reference>
<dbReference type="SUPFAM" id="SSF103515">
    <property type="entry name" value="Autotransporter"/>
    <property type="match status" value="1"/>
</dbReference>
<dbReference type="GO" id="GO:0016788">
    <property type="term" value="F:hydrolase activity, acting on ester bonds"/>
    <property type="evidence" value="ECO:0007669"/>
    <property type="project" value="InterPro"/>
</dbReference>
<dbReference type="SMART" id="SM00869">
    <property type="entry name" value="Autotransporter"/>
    <property type="match status" value="1"/>
</dbReference>
<evidence type="ECO:0000313" key="4">
    <source>
        <dbReference type="EMBL" id="POP54203.1"/>
    </source>
</evidence>
<evidence type="ECO:0000259" key="3">
    <source>
        <dbReference type="PROSITE" id="PS51208"/>
    </source>
</evidence>
<dbReference type="InterPro" id="IPR036709">
    <property type="entry name" value="Autotransporte_beta_dom_sf"/>
</dbReference>
<feature type="signal peptide" evidence="2">
    <location>
        <begin position="1"/>
        <end position="19"/>
    </location>
</feature>
<feature type="domain" description="Autotransporter" evidence="3">
    <location>
        <begin position="337"/>
        <end position="615"/>
    </location>
</feature>